<comment type="caution">
    <text evidence="1">The sequence shown here is derived from an EMBL/GenBank/DDBJ whole genome shotgun (WGS) entry which is preliminary data.</text>
</comment>
<organism evidence="1 2">
    <name type="scientific">Pocillopora damicornis</name>
    <name type="common">Cauliflower coral</name>
    <name type="synonym">Millepora damicornis</name>
    <dbReference type="NCBI Taxonomy" id="46731"/>
    <lineage>
        <taxon>Eukaryota</taxon>
        <taxon>Metazoa</taxon>
        <taxon>Cnidaria</taxon>
        <taxon>Anthozoa</taxon>
        <taxon>Hexacorallia</taxon>
        <taxon>Scleractinia</taxon>
        <taxon>Astrocoeniina</taxon>
        <taxon>Pocilloporidae</taxon>
        <taxon>Pocillopora</taxon>
    </lineage>
</organism>
<evidence type="ECO:0000313" key="1">
    <source>
        <dbReference type="EMBL" id="RMX46469.1"/>
    </source>
</evidence>
<accession>A0A3M6TYV1</accession>
<reference evidence="1 2" key="1">
    <citation type="journal article" date="2018" name="Sci. Rep.">
        <title>Comparative analysis of the Pocillopora damicornis genome highlights role of immune system in coral evolution.</title>
        <authorList>
            <person name="Cunning R."/>
            <person name="Bay R.A."/>
            <person name="Gillette P."/>
            <person name="Baker A.C."/>
            <person name="Traylor-Knowles N."/>
        </authorList>
    </citation>
    <scope>NUCLEOTIDE SEQUENCE [LARGE SCALE GENOMIC DNA]</scope>
    <source>
        <strain evidence="1">RSMAS</strain>
        <tissue evidence="1">Whole animal</tissue>
    </source>
</reference>
<dbReference type="Proteomes" id="UP000275408">
    <property type="component" value="Unassembled WGS sequence"/>
</dbReference>
<dbReference type="AlphaFoldDB" id="A0A3M6TYV1"/>
<evidence type="ECO:0000313" key="2">
    <source>
        <dbReference type="Proteomes" id="UP000275408"/>
    </source>
</evidence>
<sequence>MEHLYPTERAIGIDFIYSQTITGKVEQTIVYNRPYDRNYKDHDYLVIFALFPERMQILYFSGSTPELLNHRTTFLYVYSPFRYQSPSILKSTACMVKSTVLASKADGTTVDQFRDGSWIVIARLMSERGLLEKEYIRNKPEPCISNISQKTNQANRYLENSDTHNTAMN</sequence>
<protein>
    <submittedName>
        <fullName evidence="1">Uncharacterized protein</fullName>
    </submittedName>
</protein>
<gene>
    <name evidence="1" type="ORF">pdam_00017817</name>
</gene>
<keyword evidence="2" id="KW-1185">Reference proteome</keyword>
<dbReference type="EMBL" id="RCHS01002701">
    <property type="protein sequence ID" value="RMX46469.1"/>
    <property type="molecule type" value="Genomic_DNA"/>
</dbReference>
<proteinExistence type="predicted"/>
<name>A0A3M6TYV1_POCDA</name>